<evidence type="ECO:0008006" key="3">
    <source>
        <dbReference type="Google" id="ProtNLM"/>
    </source>
</evidence>
<reference evidence="1 2" key="1">
    <citation type="journal article" date="2015" name="Genome Announc.">
        <title>Expanding the biotechnology potential of lactobacilli through comparative genomics of 213 strains and associated genera.</title>
        <authorList>
            <person name="Sun Z."/>
            <person name="Harris H.M."/>
            <person name="McCann A."/>
            <person name="Guo C."/>
            <person name="Argimon S."/>
            <person name="Zhang W."/>
            <person name="Yang X."/>
            <person name="Jeffery I.B."/>
            <person name="Cooney J.C."/>
            <person name="Kagawa T.F."/>
            <person name="Liu W."/>
            <person name="Song Y."/>
            <person name="Salvetti E."/>
            <person name="Wrobel A."/>
            <person name="Rasinkangas P."/>
            <person name="Parkhill J."/>
            <person name="Rea M.C."/>
            <person name="O'Sullivan O."/>
            <person name="Ritari J."/>
            <person name="Douillard F.P."/>
            <person name="Paul Ross R."/>
            <person name="Yang R."/>
            <person name="Briner A.E."/>
            <person name="Felis G.E."/>
            <person name="de Vos W.M."/>
            <person name="Barrangou R."/>
            <person name="Klaenhammer T.R."/>
            <person name="Caufield P.W."/>
            <person name="Cui Y."/>
            <person name="Zhang H."/>
            <person name="O'Toole P.W."/>
        </authorList>
    </citation>
    <scope>NUCLEOTIDE SEQUENCE [LARGE SCALE GENOMIC DNA]</scope>
    <source>
        <strain evidence="1 2">DSM 18527</strain>
    </source>
</reference>
<dbReference type="STRING" id="1423734.FC83_GL000935"/>
<dbReference type="eggNOG" id="ENOG50331KR">
    <property type="taxonomic scope" value="Bacteria"/>
</dbReference>
<dbReference type="EMBL" id="AZGA01000012">
    <property type="protein sequence ID" value="KRM35631.1"/>
    <property type="molecule type" value="Genomic_DNA"/>
</dbReference>
<comment type="caution">
    <text evidence="1">The sequence shown here is derived from an EMBL/GenBank/DDBJ whole genome shotgun (WGS) entry which is preliminary data.</text>
</comment>
<protein>
    <recommendedName>
        <fullName evidence="3">Replication terminator protein</fullName>
    </recommendedName>
</protein>
<evidence type="ECO:0000313" key="1">
    <source>
        <dbReference type="EMBL" id="KRM35631.1"/>
    </source>
</evidence>
<evidence type="ECO:0000313" key="2">
    <source>
        <dbReference type="Proteomes" id="UP000051236"/>
    </source>
</evidence>
<gene>
    <name evidence="1" type="ORF">FC83_GL000935</name>
</gene>
<keyword evidence="2" id="KW-1185">Reference proteome</keyword>
<accession>A0A0R1Y061</accession>
<sequence>MANMERPEIKLPIGELANGGVQEKLDMELKKIFHNIADPNTEAKTARKVQITLEFKPDDERQRVDLKSSFKTTLAPVKDVSTLVLTEEMDGKVYAAELKSDVKGQTYFDADDSKLKTDTGEPIEEVEQEAKPKSDVVIGLQKKKGLFKC</sequence>
<dbReference type="Proteomes" id="UP000051236">
    <property type="component" value="Unassembled WGS sequence"/>
</dbReference>
<dbReference type="AlphaFoldDB" id="A0A0R1Y061"/>
<dbReference type="PATRIC" id="fig|1423734.3.peg.946"/>
<organism evidence="1 2">
    <name type="scientific">Agrilactobacillus composti DSM 18527 = JCM 14202</name>
    <dbReference type="NCBI Taxonomy" id="1423734"/>
    <lineage>
        <taxon>Bacteria</taxon>
        <taxon>Bacillati</taxon>
        <taxon>Bacillota</taxon>
        <taxon>Bacilli</taxon>
        <taxon>Lactobacillales</taxon>
        <taxon>Lactobacillaceae</taxon>
        <taxon>Agrilactobacillus</taxon>
    </lineage>
</organism>
<proteinExistence type="predicted"/>
<name>A0A0R1Y061_9LACO</name>